<dbReference type="SUPFAM" id="SSF54637">
    <property type="entry name" value="Thioesterase/thiol ester dehydrase-isomerase"/>
    <property type="match status" value="2"/>
</dbReference>
<dbReference type="GO" id="GO:0047617">
    <property type="term" value="F:fatty acyl-CoA hydrolase activity"/>
    <property type="evidence" value="ECO:0007669"/>
    <property type="project" value="TreeGrafter"/>
</dbReference>
<gene>
    <name evidence="3" type="ORF">FOY51_00080</name>
</gene>
<evidence type="ECO:0000259" key="1">
    <source>
        <dbReference type="Pfam" id="PF01643"/>
    </source>
</evidence>
<dbReference type="AlphaFoldDB" id="A0A5A7SE91"/>
<accession>A0A5A7SE91</accession>
<dbReference type="InterPro" id="IPR029069">
    <property type="entry name" value="HotDog_dom_sf"/>
</dbReference>
<organism evidence="3 4">
    <name type="scientific">Antrihabitans cavernicola</name>
    <dbReference type="NCBI Taxonomy" id="2495913"/>
    <lineage>
        <taxon>Bacteria</taxon>
        <taxon>Bacillati</taxon>
        <taxon>Actinomycetota</taxon>
        <taxon>Actinomycetes</taxon>
        <taxon>Mycobacteriales</taxon>
        <taxon>Nocardiaceae</taxon>
        <taxon>Antrihabitans</taxon>
    </lineage>
</organism>
<dbReference type="Proteomes" id="UP000322244">
    <property type="component" value="Unassembled WGS sequence"/>
</dbReference>
<feature type="domain" description="Acyl-ACP thioesterase N-terminal hotdog" evidence="1">
    <location>
        <begin position="15"/>
        <end position="136"/>
    </location>
</feature>
<dbReference type="InterPro" id="IPR050563">
    <property type="entry name" value="4-hydroxybenzoyl-CoA_TE"/>
</dbReference>
<feature type="domain" description="Acyl-ACP thioesterase-like C-terminal" evidence="2">
    <location>
        <begin position="164"/>
        <end position="223"/>
    </location>
</feature>
<dbReference type="CDD" id="cd00586">
    <property type="entry name" value="4HBT"/>
    <property type="match status" value="1"/>
</dbReference>
<dbReference type="OrthoDB" id="5242854at2"/>
<evidence type="ECO:0000313" key="4">
    <source>
        <dbReference type="Proteomes" id="UP000322244"/>
    </source>
</evidence>
<evidence type="ECO:0000313" key="3">
    <source>
        <dbReference type="EMBL" id="KAA0024408.1"/>
    </source>
</evidence>
<keyword evidence="4" id="KW-1185">Reference proteome</keyword>
<dbReference type="InterPro" id="IPR049427">
    <property type="entry name" value="Acyl-ACP_TE_C"/>
</dbReference>
<sequence length="248" mass="27890">MPLPEPPETVQVPGAIFTTSWPVRSADVDPERNLRLDGVARYLQDIGFDNLDANGASEAHPLWIVRRTVIDVVRPIVWPSTVQLTRWCSGLSSRWCNMRVRIESDNGGLIDTEAFWININPDSGMPSRIEEEFMAPMADTATDHRLKWKRLLTEDAPADIADVPFVLRGSDIDPLQHLTNSIYWQPIEDLVRVKTDLHAAPFRAVLEYMKPIEPGSTINIRSRDESDGLSAWFVSGDDTMAIARVTAQ</sequence>
<protein>
    <recommendedName>
        <fullName evidence="5">Acyl-[acyl-carrier-protein] thioesterase</fullName>
    </recommendedName>
</protein>
<dbReference type="PANTHER" id="PTHR31793:SF24">
    <property type="entry name" value="LONG-CHAIN ACYL-COA THIOESTERASE FADM"/>
    <property type="match status" value="1"/>
</dbReference>
<dbReference type="EMBL" id="VLNY01000001">
    <property type="protein sequence ID" value="KAA0024408.1"/>
    <property type="molecule type" value="Genomic_DNA"/>
</dbReference>
<name>A0A5A7SE91_9NOCA</name>
<proteinExistence type="predicted"/>
<comment type="caution">
    <text evidence="3">The sequence shown here is derived from an EMBL/GenBank/DDBJ whole genome shotgun (WGS) entry which is preliminary data.</text>
</comment>
<dbReference type="Pfam" id="PF20791">
    <property type="entry name" value="Acyl-ACP_TE_C"/>
    <property type="match status" value="1"/>
</dbReference>
<dbReference type="RefSeq" id="WP_149428184.1">
    <property type="nucleotide sequence ID" value="NZ_VLNY01000001.1"/>
</dbReference>
<dbReference type="GO" id="GO:0006633">
    <property type="term" value="P:fatty acid biosynthetic process"/>
    <property type="evidence" value="ECO:0007669"/>
    <property type="project" value="InterPro"/>
</dbReference>
<evidence type="ECO:0000259" key="2">
    <source>
        <dbReference type="Pfam" id="PF20791"/>
    </source>
</evidence>
<dbReference type="Gene3D" id="3.10.129.10">
    <property type="entry name" value="Hotdog Thioesterase"/>
    <property type="match status" value="1"/>
</dbReference>
<dbReference type="PANTHER" id="PTHR31793">
    <property type="entry name" value="4-HYDROXYBENZOYL-COA THIOESTERASE FAMILY MEMBER"/>
    <property type="match status" value="1"/>
</dbReference>
<dbReference type="InterPro" id="IPR002864">
    <property type="entry name" value="Acyl-ACP_thioesterase_NHD"/>
</dbReference>
<dbReference type="Pfam" id="PF01643">
    <property type="entry name" value="Acyl-ACP_TE"/>
    <property type="match status" value="1"/>
</dbReference>
<evidence type="ECO:0008006" key="5">
    <source>
        <dbReference type="Google" id="ProtNLM"/>
    </source>
</evidence>
<reference evidence="3 4" key="1">
    <citation type="submission" date="2019-07" db="EMBL/GenBank/DDBJ databases">
        <title>Rhodococcus cavernicolus sp. nov., isolated from a cave.</title>
        <authorList>
            <person name="Lee S.D."/>
        </authorList>
    </citation>
    <scope>NUCLEOTIDE SEQUENCE [LARGE SCALE GENOMIC DNA]</scope>
    <source>
        <strain evidence="3 4">C1-24</strain>
    </source>
</reference>